<accession>A0ACD1FYM8</accession>
<reference evidence="1" key="1">
    <citation type="submission" date="2018-02" db="EMBL/GenBank/DDBJ databases">
        <title>The genomes of Aspergillus section Nigri reveals drivers in fungal speciation.</title>
        <authorList>
            <consortium name="DOE Joint Genome Institute"/>
            <person name="Vesth T.C."/>
            <person name="Nybo J."/>
            <person name="Theobald S."/>
            <person name="Brandl J."/>
            <person name="Frisvad J.C."/>
            <person name="Nielsen K.F."/>
            <person name="Lyhne E.K."/>
            <person name="Kogle M.E."/>
            <person name="Kuo A."/>
            <person name="Riley R."/>
            <person name="Clum A."/>
            <person name="Nolan M."/>
            <person name="Lipzen A."/>
            <person name="Salamov A."/>
            <person name="Henrissat B."/>
            <person name="Wiebenga A."/>
            <person name="De vries R.P."/>
            <person name="Grigoriev I.V."/>
            <person name="Mortensen U.H."/>
            <person name="Andersen M.R."/>
            <person name="Baker S.E."/>
        </authorList>
    </citation>
    <scope>NUCLEOTIDE SEQUENCE</scope>
    <source>
        <strain evidence="1">CBS 621.78</strain>
    </source>
</reference>
<name>A0ACD1FYM8_9EURO</name>
<evidence type="ECO:0000313" key="1">
    <source>
        <dbReference type="EMBL" id="RAH42016.1"/>
    </source>
</evidence>
<sequence length="128" mass="13160">MGVKLGDIGGESKKEGRMGGVGCCSCTCCSCSCCSCCSWRRKERLRSLSQAPTPSHPSLSGEGRAAAVAEEGVTISSVTCSSRGVTAPAILINLISSSIGLPPSRQGGKAMTAVKLTQTDRPPRELLS</sequence>
<proteinExistence type="predicted"/>
<dbReference type="Proteomes" id="UP000249057">
    <property type="component" value="Unassembled WGS sequence"/>
</dbReference>
<organism evidence="1 2">
    <name type="scientific">Aspergillus brunneoviolaceus CBS 621.78</name>
    <dbReference type="NCBI Taxonomy" id="1450534"/>
    <lineage>
        <taxon>Eukaryota</taxon>
        <taxon>Fungi</taxon>
        <taxon>Dikarya</taxon>
        <taxon>Ascomycota</taxon>
        <taxon>Pezizomycotina</taxon>
        <taxon>Eurotiomycetes</taxon>
        <taxon>Eurotiomycetidae</taxon>
        <taxon>Eurotiales</taxon>
        <taxon>Aspergillaceae</taxon>
        <taxon>Aspergillus</taxon>
        <taxon>Aspergillus subgen. Circumdati</taxon>
    </lineage>
</organism>
<keyword evidence="2" id="KW-1185">Reference proteome</keyword>
<evidence type="ECO:0000313" key="2">
    <source>
        <dbReference type="Proteomes" id="UP000249057"/>
    </source>
</evidence>
<protein>
    <submittedName>
        <fullName evidence="1">Uncharacterized protein</fullName>
    </submittedName>
</protein>
<gene>
    <name evidence="1" type="ORF">BO95DRAFT_253528</name>
</gene>
<dbReference type="EMBL" id="KZ825380">
    <property type="protein sequence ID" value="RAH42016.1"/>
    <property type="molecule type" value="Genomic_DNA"/>
</dbReference>